<dbReference type="KEGG" id="dpte:113795789"/>
<dbReference type="GO" id="GO:0016020">
    <property type="term" value="C:membrane"/>
    <property type="evidence" value="ECO:0007669"/>
    <property type="project" value="UniProtKB-SubCell"/>
</dbReference>
<dbReference type="InterPro" id="IPR050598">
    <property type="entry name" value="AminoAcid_Transporter"/>
</dbReference>
<dbReference type="RefSeq" id="XP_027201812.1">
    <property type="nucleotide sequence ID" value="XM_027346011.1"/>
</dbReference>
<feature type="transmembrane region" description="Helical" evidence="5">
    <location>
        <begin position="466"/>
        <end position="483"/>
    </location>
</feature>
<dbReference type="PIRSF" id="PIRSF006060">
    <property type="entry name" value="AA_transporter"/>
    <property type="match status" value="1"/>
</dbReference>
<dbReference type="PANTHER" id="PTHR11785:SF528">
    <property type="entry name" value="AMINO ACID TRANSPORTER PROTEIN JHI-21"/>
    <property type="match status" value="1"/>
</dbReference>
<reference evidence="7" key="1">
    <citation type="submission" date="2025-08" db="UniProtKB">
        <authorList>
            <consortium name="RefSeq"/>
        </authorList>
    </citation>
    <scope>IDENTIFICATION</scope>
    <source>
        <strain evidence="7">Airmid</strain>
    </source>
</reference>
<feature type="transmembrane region" description="Helical" evidence="5">
    <location>
        <begin position="248"/>
        <end position="268"/>
    </location>
</feature>
<keyword evidence="6" id="KW-1185">Reference proteome</keyword>
<accession>A0A6P6Y8W4</accession>
<keyword evidence="4 5" id="KW-0472">Membrane</keyword>
<feature type="transmembrane region" description="Helical" evidence="5">
    <location>
        <begin position="335"/>
        <end position="359"/>
    </location>
</feature>
<dbReference type="Pfam" id="PF13520">
    <property type="entry name" value="AA_permease_2"/>
    <property type="match status" value="1"/>
</dbReference>
<organism evidence="6 7">
    <name type="scientific">Dermatophagoides pteronyssinus</name>
    <name type="common">European house dust mite</name>
    <dbReference type="NCBI Taxonomy" id="6956"/>
    <lineage>
        <taxon>Eukaryota</taxon>
        <taxon>Metazoa</taxon>
        <taxon>Ecdysozoa</taxon>
        <taxon>Arthropoda</taxon>
        <taxon>Chelicerata</taxon>
        <taxon>Arachnida</taxon>
        <taxon>Acari</taxon>
        <taxon>Acariformes</taxon>
        <taxon>Sarcoptiformes</taxon>
        <taxon>Astigmata</taxon>
        <taxon>Psoroptidia</taxon>
        <taxon>Analgoidea</taxon>
        <taxon>Pyroglyphidae</taxon>
        <taxon>Dermatophagoidinae</taxon>
        <taxon>Dermatophagoides</taxon>
    </lineage>
</organism>
<proteinExistence type="predicted"/>
<evidence type="ECO:0000313" key="7">
    <source>
        <dbReference type="RefSeq" id="XP_027201812.1"/>
    </source>
</evidence>
<dbReference type="AlphaFoldDB" id="A0A6P6Y8W4"/>
<feature type="transmembrane region" description="Helical" evidence="5">
    <location>
        <begin position="185"/>
        <end position="206"/>
    </location>
</feature>
<feature type="transmembrane region" description="Helical" evidence="5">
    <location>
        <begin position="405"/>
        <end position="428"/>
    </location>
</feature>
<dbReference type="InterPro" id="IPR002293">
    <property type="entry name" value="AA/rel_permease1"/>
</dbReference>
<keyword evidence="3 5" id="KW-1133">Transmembrane helix</keyword>
<evidence type="ECO:0000256" key="4">
    <source>
        <dbReference type="ARBA" id="ARBA00023136"/>
    </source>
</evidence>
<feature type="transmembrane region" description="Helical" evidence="5">
    <location>
        <begin position="380"/>
        <end position="399"/>
    </location>
</feature>
<gene>
    <name evidence="7" type="primary">LOC113795789</name>
</gene>
<dbReference type="OrthoDB" id="5982228at2759"/>
<protein>
    <submittedName>
        <fullName evidence="7">Y+L amino acid transporter 2-like</fullName>
    </submittedName>
</protein>
<dbReference type="Proteomes" id="UP000515146">
    <property type="component" value="Unplaced"/>
</dbReference>
<keyword evidence="2 5" id="KW-0812">Transmembrane</keyword>
<feature type="transmembrane region" description="Helical" evidence="5">
    <location>
        <begin position="50"/>
        <end position="71"/>
    </location>
</feature>
<sequence length="515" mass="57601">MKDMSQQQQQVKFQRQIGLLNGVCFVVGTIIGSGIFIAPKGVFQYANCSYFNAIIVWIICGLYSMLGALCYSELGTTILRSGGDYAYIKSGFGSMLSFVYLWLNVIILKPAAQAIISLTFAYYLIGTFTATNDNNETNHQCRLDASSNKQQIEISSRIIAALTISLLALINCINIKWAISMQNIFTYLKVLALSAIIVSGIAIYIFDKFQLESISDSTNSSSLSLSKINSLWNEQQNDGKQFESDKCLPMYSLAIYSGLFAFGGWNYLNIVTDELKNPYKNLPQAAMAGILISTLIYVLANLSYFLILTPNEILARDAIALTFGRKIIGPIGNSLISFSIAISTLGSLNATIFTTSRLFCIAAQEKHLPSMIGMLHYERYTPIVSLIFSVLITIIMFVGQDIFSLINYFSFTNWLWTGVAVLSGIVLRHNCKDMDRPIRLPLWLLYLFVVSCLFLTILAVHNDFQNSLIGFALMLSGIPVYFLKNFLEKEQFNLDCVKVFLQKLFLIVETDMDDL</sequence>
<feature type="transmembrane region" description="Helical" evidence="5">
    <location>
        <begin position="99"/>
        <end position="125"/>
    </location>
</feature>
<dbReference type="Gene3D" id="1.20.1740.10">
    <property type="entry name" value="Amino acid/polyamine transporter I"/>
    <property type="match status" value="1"/>
</dbReference>
<feature type="transmembrane region" description="Helical" evidence="5">
    <location>
        <begin position="440"/>
        <end position="460"/>
    </location>
</feature>
<evidence type="ECO:0000256" key="2">
    <source>
        <dbReference type="ARBA" id="ARBA00022692"/>
    </source>
</evidence>
<evidence type="ECO:0000256" key="5">
    <source>
        <dbReference type="SAM" id="Phobius"/>
    </source>
</evidence>
<evidence type="ECO:0000256" key="3">
    <source>
        <dbReference type="ARBA" id="ARBA00022989"/>
    </source>
</evidence>
<evidence type="ECO:0000313" key="6">
    <source>
        <dbReference type="Proteomes" id="UP000515146"/>
    </source>
</evidence>
<comment type="subcellular location">
    <subcellularLocation>
        <location evidence="1">Membrane</location>
        <topology evidence="1">Multi-pass membrane protein</topology>
    </subcellularLocation>
</comment>
<feature type="transmembrane region" description="Helical" evidence="5">
    <location>
        <begin position="154"/>
        <end position="173"/>
    </location>
</feature>
<dbReference type="GO" id="GO:0015179">
    <property type="term" value="F:L-amino acid transmembrane transporter activity"/>
    <property type="evidence" value="ECO:0007669"/>
    <property type="project" value="TreeGrafter"/>
</dbReference>
<evidence type="ECO:0000256" key="1">
    <source>
        <dbReference type="ARBA" id="ARBA00004141"/>
    </source>
</evidence>
<name>A0A6P6Y8W4_DERPT</name>
<dbReference type="OMA" id="HNCKDMD"/>
<feature type="transmembrane region" description="Helical" evidence="5">
    <location>
        <begin position="20"/>
        <end position="38"/>
    </location>
</feature>
<feature type="transmembrane region" description="Helical" evidence="5">
    <location>
        <begin position="288"/>
        <end position="307"/>
    </location>
</feature>
<dbReference type="InParanoid" id="A0A6P6Y8W4"/>
<dbReference type="PANTHER" id="PTHR11785">
    <property type="entry name" value="AMINO ACID TRANSPORTER"/>
    <property type="match status" value="1"/>
</dbReference>